<feature type="transmembrane region" description="Helical" evidence="1">
    <location>
        <begin position="7"/>
        <end position="29"/>
    </location>
</feature>
<proteinExistence type="predicted"/>
<evidence type="ECO:0000313" key="2">
    <source>
        <dbReference type="EMBL" id="MCW0343471.1"/>
    </source>
</evidence>
<protein>
    <recommendedName>
        <fullName evidence="4">Protein MgtR</fullName>
    </recommendedName>
</protein>
<keyword evidence="1" id="KW-0812">Transmembrane</keyword>
<keyword evidence="1" id="KW-1133">Transmembrane helix</keyword>
<accession>A0AAJ1CYE7</accession>
<gene>
    <name evidence="2" type="ORF">NB703_001564</name>
</gene>
<keyword evidence="1" id="KW-0472">Membrane</keyword>
<evidence type="ECO:0000313" key="3">
    <source>
        <dbReference type="Proteomes" id="UP001208888"/>
    </source>
</evidence>
<sequence>MKFSSESAISFIFLLTGLILTGLGIWQILTS</sequence>
<comment type="caution">
    <text evidence="2">The sequence shown here is derived from an EMBL/GenBank/DDBJ whole genome shotgun (WGS) entry which is preliminary data.</text>
</comment>
<evidence type="ECO:0000256" key="1">
    <source>
        <dbReference type="SAM" id="Phobius"/>
    </source>
</evidence>
<name>A0AAJ1CYE7_PANAN</name>
<organism evidence="2 3">
    <name type="scientific">Pantoea ananas</name>
    <name type="common">Erwinia uredovora</name>
    <dbReference type="NCBI Taxonomy" id="553"/>
    <lineage>
        <taxon>Bacteria</taxon>
        <taxon>Pseudomonadati</taxon>
        <taxon>Pseudomonadota</taxon>
        <taxon>Gammaproteobacteria</taxon>
        <taxon>Enterobacterales</taxon>
        <taxon>Erwiniaceae</taxon>
        <taxon>Pantoea</taxon>
    </lineage>
</organism>
<dbReference type="EMBL" id="JANFVX010000004">
    <property type="protein sequence ID" value="MCW0343471.1"/>
    <property type="molecule type" value="Genomic_DNA"/>
</dbReference>
<evidence type="ECO:0008006" key="4">
    <source>
        <dbReference type="Google" id="ProtNLM"/>
    </source>
</evidence>
<dbReference type="Proteomes" id="UP001208888">
    <property type="component" value="Unassembled WGS sequence"/>
</dbReference>
<dbReference type="AlphaFoldDB" id="A0AAJ1CYE7"/>
<reference evidence="2" key="1">
    <citation type="submission" date="2022-06" db="EMBL/GenBank/DDBJ databases">
        <title>Dynamics of rice microbiomes reveals core vertical transmitted seed endophytes.</title>
        <authorList>
            <person name="Liao K."/>
            <person name="Zhang X."/>
        </authorList>
    </citation>
    <scope>NUCLEOTIDE SEQUENCE</scope>
    <source>
        <strain evidence="2">JT1-17</strain>
    </source>
</reference>